<keyword evidence="1" id="KW-0472">Membrane</keyword>
<name>A0A401G1W5_9BACT</name>
<keyword evidence="1" id="KW-1133">Transmembrane helix</keyword>
<accession>A0A401G1W5</accession>
<evidence type="ECO:0008006" key="4">
    <source>
        <dbReference type="Google" id="ProtNLM"/>
    </source>
</evidence>
<evidence type="ECO:0000313" key="2">
    <source>
        <dbReference type="EMBL" id="GBC63211.1"/>
    </source>
</evidence>
<proteinExistence type="predicted"/>
<evidence type="ECO:0000256" key="1">
    <source>
        <dbReference type="SAM" id="Phobius"/>
    </source>
</evidence>
<comment type="caution">
    <text evidence="2">The sequence shown here is derived from an EMBL/GenBank/DDBJ whole genome shotgun (WGS) entry which is preliminary data.</text>
</comment>
<sequence>MVFVLFFILAFAGMGLVQHLATGQCLLIYFIGPPALGSAVVIALILRRLFGRNRITFRENGIVYRIAHARRSFDYGAIRSYRFDTLTWRNHKMSVIILKTSAEKTVVMGLPMHITQQEIRQILQKKIRRQG</sequence>
<keyword evidence="3" id="KW-1185">Reference proteome</keyword>
<protein>
    <recommendedName>
        <fullName evidence="4">PH domain-containing protein</fullName>
    </recommendedName>
</protein>
<gene>
    <name evidence="2" type="ORF">DENIS_4205</name>
</gene>
<dbReference type="EMBL" id="BEXT01000001">
    <property type="protein sequence ID" value="GBC63211.1"/>
    <property type="molecule type" value="Genomic_DNA"/>
</dbReference>
<reference evidence="3" key="2">
    <citation type="submission" date="2019-01" db="EMBL/GenBank/DDBJ databases">
        <title>Genome sequence of Desulfonema ishimotonii strain Tokyo 01.</title>
        <authorList>
            <person name="Fukui M."/>
        </authorList>
    </citation>
    <scope>NUCLEOTIDE SEQUENCE [LARGE SCALE GENOMIC DNA]</scope>
    <source>
        <strain evidence="3">Tokyo 01</strain>
    </source>
</reference>
<dbReference type="Proteomes" id="UP000288096">
    <property type="component" value="Unassembled WGS sequence"/>
</dbReference>
<dbReference type="AlphaFoldDB" id="A0A401G1W5"/>
<reference evidence="3" key="1">
    <citation type="submission" date="2017-11" db="EMBL/GenBank/DDBJ databases">
        <authorList>
            <person name="Watanabe M."/>
            <person name="Kojima H."/>
        </authorList>
    </citation>
    <scope>NUCLEOTIDE SEQUENCE [LARGE SCALE GENOMIC DNA]</scope>
    <source>
        <strain evidence="3">Tokyo 01</strain>
    </source>
</reference>
<feature type="transmembrane region" description="Helical" evidence="1">
    <location>
        <begin position="27"/>
        <end position="46"/>
    </location>
</feature>
<organism evidence="2 3">
    <name type="scientific">Desulfonema ishimotonii</name>
    <dbReference type="NCBI Taxonomy" id="45657"/>
    <lineage>
        <taxon>Bacteria</taxon>
        <taxon>Pseudomonadati</taxon>
        <taxon>Thermodesulfobacteriota</taxon>
        <taxon>Desulfobacteria</taxon>
        <taxon>Desulfobacterales</taxon>
        <taxon>Desulfococcaceae</taxon>
        <taxon>Desulfonema</taxon>
    </lineage>
</organism>
<evidence type="ECO:0000313" key="3">
    <source>
        <dbReference type="Proteomes" id="UP000288096"/>
    </source>
</evidence>
<keyword evidence="1" id="KW-0812">Transmembrane</keyword>